<comment type="caution">
    <text evidence="7">The sequence shown here is derived from an EMBL/GenBank/DDBJ whole genome shotgun (WGS) entry which is preliminary data.</text>
</comment>
<keyword evidence="3" id="KW-0732">Signal</keyword>
<dbReference type="InterPro" id="IPR011990">
    <property type="entry name" value="TPR-like_helical_dom_sf"/>
</dbReference>
<proteinExistence type="inferred from homology"/>
<dbReference type="Proteomes" id="UP001228643">
    <property type="component" value="Unassembled WGS sequence"/>
</dbReference>
<organism evidence="7 8">
    <name type="scientific">Flavobacterium yafengii</name>
    <dbReference type="NCBI Taxonomy" id="3041253"/>
    <lineage>
        <taxon>Bacteria</taxon>
        <taxon>Pseudomonadati</taxon>
        <taxon>Bacteroidota</taxon>
        <taxon>Flavobacteriia</taxon>
        <taxon>Flavobacteriales</taxon>
        <taxon>Flavobacteriaceae</taxon>
        <taxon>Flavobacterium</taxon>
    </lineage>
</organism>
<comment type="similarity">
    <text evidence="2">Belongs to the SusD family.</text>
</comment>
<name>A0AAW6TQ44_9FLAO</name>
<evidence type="ECO:0000256" key="1">
    <source>
        <dbReference type="ARBA" id="ARBA00004442"/>
    </source>
</evidence>
<reference evidence="7 8" key="1">
    <citation type="submission" date="2023-04" db="EMBL/GenBank/DDBJ databases">
        <title>Two novel species of Flavobacterium.</title>
        <authorList>
            <person name="Liu Q."/>
            <person name="Xin Y.-H."/>
        </authorList>
    </citation>
    <scope>NUCLEOTIDE SEQUENCE [LARGE SCALE GENOMIC DNA]</scope>
    <source>
        <strain evidence="7 8">LB2P87</strain>
    </source>
</reference>
<protein>
    <submittedName>
        <fullName evidence="7">RagB/SusD family nutrient uptake outer membrane protein</fullName>
    </submittedName>
</protein>
<dbReference type="Pfam" id="PF07980">
    <property type="entry name" value="SusD_RagB"/>
    <property type="match status" value="1"/>
</dbReference>
<evidence type="ECO:0000313" key="7">
    <source>
        <dbReference type="EMBL" id="MDI5949793.1"/>
    </source>
</evidence>
<evidence type="ECO:0000256" key="5">
    <source>
        <dbReference type="ARBA" id="ARBA00023237"/>
    </source>
</evidence>
<dbReference type="InterPro" id="IPR012944">
    <property type="entry name" value="SusD_RagB_dom"/>
</dbReference>
<feature type="domain" description="RagB/SusD" evidence="6">
    <location>
        <begin position="421"/>
        <end position="548"/>
    </location>
</feature>
<keyword evidence="8" id="KW-1185">Reference proteome</keyword>
<comment type="subcellular location">
    <subcellularLocation>
        <location evidence="1">Cell outer membrane</location>
    </subcellularLocation>
</comment>
<evidence type="ECO:0000256" key="4">
    <source>
        <dbReference type="ARBA" id="ARBA00023136"/>
    </source>
</evidence>
<keyword evidence="5" id="KW-0998">Cell outer membrane</keyword>
<gene>
    <name evidence="7" type="ORF">QLS97_09045</name>
</gene>
<dbReference type="EMBL" id="JASCRY010000002">
    <property type="protein sequence ID" value="MDI5949793.1"/>
    <property type="molecule type" value="Genomic_DNA"/>
</dbReference>
<dbReference type="Gene3D" id="1.25.40.390">
    <property type="match status" value="1"/>
</dbReference>
<dbReference type="AlphaFoldDB" id="A0AAW6TQ44"/>
<keyword evidence="4" id="KW-0472">Membrane</keyword>
<evidence type="ECO:0000313" key="8">
    <source>
        <dbReference type="Proteomes" id="UP001228643"/>
    </source>
</evidence>
<dbReference type="GO" id="GO:0009279">
    <property type="term" value="C:cell outer membrane"/>
    <property type="evidence" value="ECO:0007669"/>
    <property type="project" value="UniProtKB-SubCell"/>
</dbReference>
<dbReference type="RefSeq" id="WP_282716078.1">
    <property type="nucleotide sequence ID" value="NZ_JASCRY010000002.1"/>
</dbReference>
<evidence type="ECO:0000256" key="3">
    <source>
        <dbReference type="ARBA" id="ARBA00022729"/>
    </source>
</evidence>
<evidence type="ECO:0000259" key="6">
    <source>
        <dbReference type="Pfam" id="PF07980"/>
    </source>
</evidence>
<sequence length="564" mass="62769">MKNKFILVFTLLTTLMQFGCSDLEEEVLDESLTGGATMDAVADGSISPAYAVLPNLFLHTSYFTLQEISTDEAILPYRGGTDWGDNGIFIDMHRHTYSSSHIRIKDTWGSITQGISRSVTAINALAPLAETNPTAKIYLAEARGLRAYYSMLSLDLFGLIFVKENPTEVSTIVRGNDAVEYIAKELVSIENEVTTTAGPGRITKGAVWGLLARLHLNAAVYRQPYATNFDFKSEDMDKVISYTDKIITSGQYNLSSEYFEIFDDENHTNKELIFAVDQRAELNGHNRLAYFSLSGDMFPSPAFPRANGTDGPAITPDFYQTWVSAYGAKDPATADPRFFKENLRIPADSCIAAKDFEVNRGILRGQQYGLITTANGQPFARCADGVGYKISKLRNITRSDKTKLVNHTQFIDFTAAGSGYSTGYRVLKYEFSKKSDTGRNKGDADIVIMRLADIYMMRAEAKLRKSNDMGGALADVNVVRASRTARIAAPALTSMTLDLLYRERGFEFYWETLRRTDMIRFGKYEGTWTEKTDSNVQKRLFPIPQSAIDGASDKPGYLVQNAGY</sequence>
<evidence type="ECO:0000256" key="2">
    <source>
        <dbReference type="ARBA" id="ARBA00006275"/>
    </source>
</evidence>
<accession>A0AAW6TQ44</accession>
<dbReference type="SUPFAM" id="SSF48452">
    <property type="entry name" value="TPR-like"/>
    <property type="match status" value="1"/>
</dbReference>